<evidence type="ECO:0000256" key="1">
    <source>
        <dbReference type="SAM" id="Phobius"/>
    </source>
</evidence>
<organism evidence="2 3">
    <name type="scientific">Haemonchus contortus</name>
    <name type="common">Barber pole worm</name>
    <dbReference type="NCBI Taxonomy" id="6289"/>
    <lineage>
        <taxon>Eukaryota</taxon>
        <taxon>Metazoa</taxon>
        <taxon>Ecdysozoa</taxon>
        <taxon>Nematoda</taxon>
        <taxon>Chromadorea</taxon>
        <taxon>Rhabditida</taxon>
        <taxon>Rhabditina</taxon>
        <taxon>Rhabditomorpha</taxon>
        <taxon>Strongyloidea</taxon>
        <taxon>Trichostrongylidae</taxon>
        <taxon>Haemonchus</taxon>
    </lineage>
</organism>
<dbReference type="WBParaSite" id="HCON_00099468-00001">
    <property type="protein sequence ID" value="HCON_00099468-00001"/>
    <property type="gene ID" value="HCON_00099468"/>
</dbReference>
<feature type="transmembrane region" description="Helical" evidence="1">
    <location>
        <begin position="129"/>
        <end position="153"/>
    </location>
</feature>
<dbReference type="InterPro" id="IPR019428">
    <property type="entry name" value="7TM_GPCR_serpentine_rcpt_Str"/>
</dbReference>
<keyword evidence="1" id="KW-0472">Membrane</keyword>
<keyword evidence="2" id="KW-1185">Reference proteome</keyword>
<evidence type="ECO:0000313" key="3">
    <source>
        <dbReference type="WBParaSite" id="HCON_00099468-00001"/>
    </source>
</evidence>
<accession>A0A7I4YHH1</accession>
<dbReference type="Proteomes" id="UP000025227">
    <property type="component" value="Unplaced"/>
</dbReference>
<keyword evidence="1" id="KW-1133">Transmembrane helix</keyword>
<keyword evidence="1" id="KW-0812">Transmembrane</keyword>
<name>A0A7I4YHH1_HAECO</name>
<dbReference type="PANTHER" id="PTHR22943:SF248">
    <property type="entry name" value="SEVEN TM RECEPTOR"/>
    <property type="match status" value="1"/>
</dbReference>
<feature type="transmembrane region" description="Helical" evidence="1">
    <location>
        <begin position="27"/>
        <end position="46"/>
    </location>
</feature>
<protein>
    <submittedName>
        <fullName evidence="3">G protein-coupled receptor</fullName>
    </submittedName>
</protein>
<reference evidence="3" key="1">
    <citation type="submission" date="2020-12" db="UniProtKB">
        <authorList>
            <consortium name="WormBaseParasite"/>
        </authorList>
    </citation>
    <scope>IDENTIFICATION</scope>
    <source>
        <strain evidence="3">MHco3</strain>
    </source>
</reference>
<dbReference type="OrthoDB" id="5856319at2759"/>
<proteinExistence type="predicted"/>
<feature type="transmembrane region" description="Helical" evidence="1">
    <location>
        <begin position="66"/>
        <end position="89"/>
    </location>
</feature>
<feature type="transmembrane region" description="Helical" evidence="1">
    <location>
        <begin position="210"/>
        <end position="233"/>
    </location>
</feature>
<feature type="transmembrane region" description="Helical" evidence="1">
    <location>
        <begin position="174"/>
        <end position="204"/>
    </location>
</feature>
<dbReference type="Pfam" id="PF10326">
    <property type="entry name" value="7TM_GPCR_Str"/>
    <property type="match status" value="1"/>
</dbReference>
<dbReference type="AlphaFoldDB" id="A0A7I4YHH1"/>
<dbReference type="SUPFAM" id="SSF81321">
    <property type="entry name" value="Family A G protein-coupled receptor-like"/>
    <property type="match status" value="1"/>
</dbReference>
<dbReference type="PANTHER" id="PTHR22943">
    <property type="entry name" value="7-TRANSMEMBRANE DOMAIN RECEPTOR C.ELEGANS"/>
    <property type="match status" value="1"/>
</dbReference>
<evidence type="ECO:0000313" key="2">
    <source>
        <dbReference type="Proteomes" id="UP000025227"/>
    </source>
</evidence>
<sequence length="271" mass="30788">QVISQHSVLLLLGTGIVNEPSVSFTLILLYGMVFFVSVLSVTNSFIYRYLHLCRAELVQRVSAKRFISIGCLVNLVIMGNVFFVFYMALLPDKHFGDFVTRTVIIDGIDMSQAGFFGFSLQYYMESFRLALIIELILLLSLIAFVNVFCALKIKFYLRNSITRTSNFLSLQRQMFLLLLLQAACPIVFLVTPYCFSTFLLFTGIDSNKTITVVLSILLAIYPIFNPVIIITFMKEYRSFIAIKLKLTNSHGQSNMPFFLNNIKIASVHLNS</sequence>